<dbReference type="GO" id="GO:0098542">
    <property type="term" value="P:defense response to other organism"/>
    <property type="evidence" value="ECO:0007669"/>
    <property type="project" value="InterPro"/>
</dbReference>
<dbReference type="PANTHER" id="PTHR31234">
    <property type="entry name" value="LATE EMBRYOGENESIS ABUNDANT (LEA) HYDROXYPROLINE-RICH GLYCOPROTEIN FAMILY"/>
    <property type="match status" value="1"/>
</dbReference>
<feature type="region of interest" description="Disordered" evidence="3">
    <location>
        <begin position="1"/>
        <end position="46"/>
    </location>
</feature>
<dbReference type="GO" id="GO:0005886">
    <property type="term" value="C:plasma membrane"/>
    <property type="evidence" value="ECO:0007669"/>
    <property type="project" value="TreeGrafter"/>
</dbReference>
<evidence type="ECO:0000256" key="4">
    <source>
        <dbReference type="SAM" id="Phobius"/>
    </source>
</evidence>
<keyword evidence="4" id="KW-0812">Transmembrane</keyword>
<evidence type="ECO:0000256" key="3">
    <source>
        <dbReference type="SAM" id="MobiDB-lite"/>
    </source>
</evidence>
<gene>
    <name evidence="5" type="ORF">QN277_015353</name>
</gene>
<dbReference type="InterPro" id="IPR044839">
    <property type="entry name" value="NDR1-like"/>
</dbReference>
<comment type="subcellular location">
    <subcellularLocation>
        <location evidence="1">Membrane</location>
    </subcellularLocation>
</comment>
<dbReference type="Proteomes" id="UP001293593">
    <property type="component" value="Unassembled WGS sequence"/>
</dbReference>
<evidence type="ECO:0000313" key="6">
    <source>
        <dbReference type="Proteomes" id="UP001293593"/>
    </source>
</evidence>
<feature type="transmembrane region" description="Helical" evidence="4">
    <location>
        <begin position="56"/>
        <end position="86"/>
    </location>
</feature>
<sequence>MTDRVHPSSKPAGANGSTPAASTANPGPVKSQLYNPTRPVYRPPQYNRRRRSSRSICCCCCFWSAIVLLALILLSAIAGAVLYVLYRPHRPQFSVTNLRIAKMKLTTATDSSSHLTTLLNLTLIDDNPNNHMVFFYEPFTVTAFVNSVPIGNGSIPAFTSDKNNQSSLRAVLSDSRDLDTDSLTSMRSDLKKADGFPVVIQMDTKVVLKMEWLKSKRVGIRVTCDGINGKVPAGKKPSLASVTESKCKVDLRIKIWKFSF</sequence>
<comment type="caution">
    <text evidence="5">The sequence shown here is derived from an EMBL/GenBank/DDBJ whole genome shotgun (WGS) entry which is preliminary data.</text>
</comment>
<keyword evidence="6" id="KW-1185">Reference proteome</keyword>
<evidence type="ECO:0000256" key="1">
    <source>
        <dbReference type="ARBA" id="ARBA00004370"/>
    </source>
</evidence>
<feature type="compositionally biased region" description="Polar residues" evidence="3">
    <location>
        <begin position="15"/>
        <end position="25"/>
    </location>
</feature>
<dbReference type="EMBL" id="JAWXYG010000003">
    <property type="protein sequence ID" value="KAK4277340.1"/>
    <property type="molecule type" value="Genomic_DNA"/>
</dbReference>
<evidence type="ECO:0000313" key="5">
    <source>
        <dbReference type="EMBL" id="KAK4277340.1"/>
    </source>
</evidence>
<protein>
    <recommendedName>
        <fullName evidence="7">Late embryogenesis abundant protein LEA-2 subgroup domain-containing protein</fullName>
    </recommendedName>
</protein>
<dbReference type="AlphaFoldDB" id="A0AAE1KLW3"/>
<dbReference type="PANTHER" id="PTHR31234:SF6">
    <property type="entry name" value="LATE EMBRYOGENESIS ABUNDANT PROTEIN LEA-2 SUBGROUP DOMAIN-CONTAINING PROTEIN"/>
    <property type="match status" value="1"/>
</dbReference>
<proteinExistence type="predicted"/>
<keyword evidence="2 4" id="KW-0472">Membrane</keyword>
<evidence type="ECO:0008006" key="7">
    <source>
        <dbReference type="Google" id="ProtNLM"/>
    </source>
</evidence>
<evidence type="ECO:0000256" key="2">
    <source>
        <dbReference type="ARBA" id="ARBA00023136"/>
    </source>
</evidence>
<keyword evidence="4" id="KW-1133">Transmembrane helix</keyword>
<reference evidence="5" key="1">
    <citation type="submission" date="2023-10" db="EMBL/GenBank/DDBJ databases">
        <title>Chromosome-level genome of the transformable northern wattle, Acacia crassicarpa.</title>
        <authorList>
            <person name="Massaro I."/>
            <person name="Sinha N.R."/>
            <person name="Poethig S."/>
            <person name="Leichty A.R."/>
        </authorList>
    </citation>
    <scope>NUCLEOTIDE SEQUENCE</scope>
    <source>
        <strain evidence="5">Acra3RX</strain>
        <tissue evidence="5">Leaf</tissue>
    </source>
</reference>
<accession>A0AAE1KLW3</accession>
<name>A0AAE1KLW3_9FABA</name>
<organism evidence="5 6">
    <name type="scientific">Acacia crassicarpa</name>
    <name type="common">northern wattle</name>
    <dbReference type="NCBI Taxonomy" id="499986"/>
    <lineage>
        <taxon>Eukaryota</taxon>
        <taxon>Viridiplantae</taxon>
        <taxon>Streptophyta</taxon>
        <taxon>Embryophyta</taxon>
        <taxon>Tracheophyta</taxon>
        <taxon>Spermatophyta</taxon>
        <taxon>Magnoliopsida</taxon>
        <taxon>eudicotyledons</taxon>
        <taxon>Gunneridae</taxon>
        <taxon>Pentapetalae</taxon>
        <taxon>rosids</taxon>
        <taxon>fabids</taxon>
        <taxon>Fabales</taxon>
        <taxon>Fabaceae</taxon>
        <taxon>Caesalpinioideae</taxon>
        <taxon>mimosoid clade</taxon>
        <taxon>Acacieae</taxon>
        <taxon>Acacia</taxon>
    </lineage>
</organism>